<evidence type="ECO:0000256" key="3">
    <source>
        <dbReference type="ARBA" id="ARBA00022801"/>
    </source>
</evidence>
<feature type="binding site" evidence="4">
    <location>
        <position position="44"/>
    </location>
    <ligand>
        <name>a divalent metal cation</name>
        <dbReference type="ChEBI" id="CHEBI:60240"/>
        <label>1</label>
    </ligand>
</feature>
<dbReference type="InterPro" id="IPR018228">
    <property type="entry name" value="DNase_TatD-rel_CS"/>
</dbReference>
<comment type="caution">
    <text evidence="5">The sequence shown here is derived from an EMBL/GenBank/DDBJ whole genome shotgun (WGS) entry which is preliminary data.</text>
</comment>
<feature type="binding site" evidence="4">
    <location>
        <position position="137"/>
    </location>
    <ligand>
        <name>a divalent metal cation</name>
        <dbReference type="ChEBI" id="CHEBI:60240"/>
        <label>1</label>
    </ligand>
</feature>
<dbReference type="FunFam" id="3.20.20.140:FF:000005">
    <property type="entry name" value="TatD family hydrolase"/>
    <property type="match status" value="1"/>
</dbReference>
<dbReference type="PROSITE" id="PS01090">
    <property type="entry name" value="TATD_2"/>
    <property type="match status" value="1"/>
</dbReference>
<dbReference type="SUPFAM" id="SSF51556">
    <property type="entry name" value="Metallo-dependent hydrolases"/>
    <property type="match status" value="1"/>
</dbReference>
<keyword evidence="2 4" id="KW-0479">Metal-binding</keyword>
<keyword evidence="6" id="KW-1185">Reference proteome</keyword>
<dbReference type="CDD" id="cd01310">
    <property type="entry name" value="TatD_DNAse"/>
    <property type="match status" value="1"/>
</dbReference>
<dbReference type="GO" id="GO:0046872">
    <property type="term" value="F:metal ion binding"/>
    <property type="evidence" value="ECO:0007669"/>
    <property type="project" value="UniProtKB-KW"/>
</dbReference>
<dbReference type="PIRSF" id="PIRSF005902">
    <property type="entry name" value="DNase_TatD"/>
    <property type="match status" value="1"/>
</dbReference>
<feature type="binding site" evidence="4">
    <location>
        <position position="42"/>
    </location>
    <ligand>
        <name>a divalent metal cation</name>
        <dbReference type="ChEBI" id="CHEBI:60240"/>
        <label>1</label>
    </ligand>
</feature>
<evidence type="ECO:0000313" key="6">
    <source>
        <dbReference type="Proteomes" id="UP000288395"/>
    </source>
</evidence>
<dbReference type="Pfam" id="PF01026">
    <property type="entry name" value="TatD_DNase"/>
    <property type="match status" value="1"/>
</dbReference>
<evidence type="ECO:0000256" key="4">
    <source>
        <dbReference type="PIRSR" id="PIRSR005902-1"/>
    </source>
</evidence>
<accession>A0A432VTI5</accession>
<evidence type="ECO:0000313" key="5">
    <source>
        <dbReference type="EMBL" id="RUO19697.1"/>
    </source>
</evidence>
<sequence>MLAGLDSEAEAVDSAAESASDFAATNSFLGSNSGPAGLTDSHCHLDFPAFDADREEVMARAVAAGVERFLVLGVTAKQWPRLAVMAASFSRWRVAYGLHPYFLAERVIGGEPELSDFANDLALLPEFLQKDALAVGEIGLDATRPLFDLQLALFEKQLSIAADMNLPVILHHRKTLDTMLPMVKKAGVRGGIVHAFSGSYQQAMQWVDAGFRLGVGGVITYERARKTRDAIARVPLNALVLETDSPDMPLSGQQGQRNEPANIARIALTLQQLR</sequence>
<dbReference type="PANTHER" id="PTHR46124">
    <property type="entry name" value="D-AMINOACYL-TRNA DEACYLASE"/>
    <property type="match status" value="1"/>
</dbReference>
<organism evidence="5 6">
    <name type="scientific">Aliidiomarina iranensis</name>
    <dbReference type="NCBI Taxonomy" id="1434071"/>
    <lineage>
        <taxon>Bacteria</taxon>
        <taxon>Pseudomonadati</taxon>
        <taxon>Pseudomonadota</taxon>
        <taxon>Gammaproteobacteria</taxon>
        <taxon>Alteromonadales</taxon>
        <taxon>Idiomarinaceae</taxon>
        <taxon>Aliidiomarina</taxon>
    </lineage>
</organism>
<feature type="binding site" evidence="4">
    <location>
        <position position="171"/>
    </location>
    <ligand>
        <name>a divalent metal cation</name>
        <dbReference type="ChEBI" id="CHEBI:60240"/>
        <label>2</label>
    </ligand>
</feature>
<dbReference type="Gene3D" id="3.20.20.140">
    <property type="entry name" value="Metal-dependent hydrolases"/>
    <property type="match status" value="1"/>
</dbReference>
<feature type="binding site" evidence="4">
    <location>
        <position position="194"/>
    </location>
    <ligand>
        <name>a divalent metal cation</name>
        <dbReference type="ChEBI" id="CHEBI:60240"/>
        <label>2</label>
    </ligand>
</feature>
<dbReference type="EMBL" id="PIPJ01000007">
    <property type="protein sequence ID" value="RUO19697.1"/>
    <property type="molecule type" value="Genomic_DNA"/>
</dbReference>
<proteinExistence type="inferred from homology"/>
<dbReference type="GO" id="GO:0016788">
    <property type="term" value="F:hydrolase activity, acting on ester bonds"/>
    <property type="evidence" value="ECO:0007669"/>
    <property type="project" value="InterPro"/>
</dbReference>
<dbReference type="GO" id="GO:0005829">
    <property type="term" value="C:cytosol"/>
    <property type="evidence" value="ECO:0007669"/>
    <property type="project" value="TreeGrafter"/>
</dbReference>
<evidence type="ECO:0000256" key="1">
    <source>
        <dbReference type="ARBA" id="ARBA00009275"/>
    </source>
</evidence>
<evidence type="ECO:0000256" key="2">
    <source>
        <dbReference type="ARBA" id="ARBA00022723"/>
    </source>
</evidence>
<name>A0A432VTI5_9GAMM</name>
<dbReference type="InterPro" id="IPR001130">
    <property type="entry name" value="TatD-like"/>
</dbReference>
<reference evidence="6" key="1">
    <citation type="journal article" date="2018" name="Front. Microbiol.">
        <title>Genome-Based Analysis Reveals the Taxonomy and Diversity of the Family Idiomarinaceae.</title>
        <authorList>
            <person name="Liu Y."/>
            <person name="Lai Q."/>
            <person name="Shao Z."/>
        </authorList>
    </citation>
    <scope>NUCLEOTIDE SEQUENCE [LARGE SCALE GENOMIC DNA]</scope>
    <source>
        <strain evidence="6">GBPy7</strain>
    </source>
</reference>
<protein>
    <submittedName>
        <fullName evidence="5">TatD family deoxyribonuclease</fullName>
    </submittedName>
</protein>
<comment type="similarity">
    <text evidence="1">Belongs to the metallo-dependent hydrolases superfamily. TatD-type hydrolase family.</text>
</comment>
<feature type="binding site" evidence="4">
    <location>
        <position position="244"/>
    </location>
    <ligand>
        <name>a divalent metal cation</name>
        <dbReference type="ChEBI" id="CHEBI:60240"/>
        <label>1</label>
    </ligand>
</feature>
<dbReference type="AlphaFoldDB" id="A0A432VTI5"/>
<keyword evidence="3" id="KW-0378">Hydrolase</keyword>
<dbReference type="InterPro" id="IPR032466">
    <property type="entry name" value="Metal_Hydrolase"/>
</dbReference>
<gene>
    <name evidence="5" type="ORF">CWE08_09190</name>
</gene>
<dbReference type="Proteomes" id="UP000288395">
    <property type="component" value="Unassembled WGS sequence"/>
</dbReference>
<dbReference type="OrthoDB" id="9810005at2"/>
<dbReference type="PANTHER" id="PTHR46124:SF3">
    <property type="entry name" value="HYDROLASE"/>
    <property type="match status" value="1"/>
</dbReference>
<dbReference type="PROSITE" id="PS01091">
    <property type="entry name" value="TATD_3"/>
    <property type="match status" value="1"/>
</dbReference>